<proteinExistence type="inferred from homology"/>
<feature type="binding site" evidence="2">
    <location>
        <position position="120"/>
    </location>
    <ligand>
        <name>Zn(2+)</name>
        <dbReference type="ChEBI" id="CHEBI:29105"/>
        <label>1</label>
    </ligand>
</feature>
<evidence type="ECO:0000256" key="2">
    <source>
        <dbReference type="PIRSR" id="PIRSR036514-1"/>
    </source>
</evidence>
<evidence type="ECO:0000313" key="6">
    <source>
        <dbReference type="EnsemblMetazoa" id="AFAF013264-PA"/>
    </source>
</evidence>
<dbReference type="GO" id="GO:0005737">
    <property type="term" value="C:cytoplasm"/>
    <property type="evidence" value="ECO:0007669"/>
    <property type="project" value="TreeGrafter"/>
</dbReference>
<evidence type="ECO:0000313" key="7">
    <source>
        <dbReference type="Proteomes" id="UP000075886"/>
    </source>
</evidence>
<feature type="binding site" evidence="2">
    <location>
        <position position="125"/>
    </location>
    <ligand>
        <name>Zn(2+)</name>
        <dbReference type="ChEBI" id="CHEBI:29105"/>
        <label>1</label>
    </ligand>
</feature>
<dbReference type="GO" id="GO:0046872">
    <property type="term" value="F:metal ion binding"/>
    <property type="evidence" value="ECO:0007669"/>
    <property type="project" value="UniProtKB-KW"/>
</dbReference>
<dbReference type="InterPro" id="IPR055269">
    <property type="entry name" value="Alpha-crystallin/HSP_16"/>
</dbReference>
<dbReference type="GO" id="GO:0042026">
    <property type="term" value="P:protein refolding"/>
    <property type="evidence" value="ECO:0007669"/>
    <property type="project" value="TreeGrafter"/>
</dbReference>
<dbReference type="AlphaFoldDB" id="A0A182QMN6"/>
<reference evidence="7" key="1">
    <citation type="submission" date="2014-01" db="EMBL/GenBank/DDBJ databases">
        <title>The Genome Sequence of Anopheles farauti FAR1 (V2).</title>
        <authorList>
            <consortium name="The Broad Institute Genomics Platform"/>
            <person name="Neafsey D.E."/>
            <person name="Besansky N."/>
            <person name="Howell P."/>
            <person name="Walton C."/>
            <person name="Young S.K."/>
            <person name="Zeng Q."/>
            <person name="Gargeya S."/>
            <person name="Fitzgerald M."/>
            <person name="Haas B."/>
            <person name="Abouelleil A."/>
            <person name="Allen A.W."/>
            <person name="Alvarado L."/>
            <person name="Arachchi H.M."/>
            <person name="Berlin A.M."/>
            <person name="Chapman S.B."/>
            <person name="Gainer-Dewar J."/>
            <person name="Goldberg J."/>
            <person name="Griggs A."/>
            <person name="Gujja S."/>
            <person name="Hansen M."/>
            <person name="Howarth C."/>
            <person name="Imamovic A."/>
            <person name="Ireland A."/>
            <person name="Larimer J."/>
            <person name="McCowan C."/>
            <person name="Murphy C."/>
            <person name="Pearson M."/>
            <person name="Poon T.W."/>
            <person name="Priest M."/>
            <person name="Roberts A."/>
            <person name="Saif S."/>
            <person name="Shea T."/>
            <person name="Sisk P."/>
            <person name="Sykes S."/>
            <person name="Wortman J."/>
            <person name="Nusbaum C."/>
            <person name="Birren B."/>
        </authorList>
    </citation>
    <scope>NUCLEOTIDE SEQUENCE [LARGE SCALE GENOMIC DNA]</scope>
    <source>
        <strain evidence="7">FAR1</strain>
    </source>
</reference>
<dbReference type="CDD" id="cd06526">
    <property type="entry name" value="metazoan_ACD"/>
    <property type="match status" value="1"/>
</dbReference>
<reference evidence="6" key="2">
    <citation type="submission" date="2020-05" db="UniProtKB">
        <authorList>
            <consortium name="EnsemblMetazoa"/>
        </authorList>
    </citation>
    <scope>IDENTIFICATION</scope>
    <source>
        <strain evidence="6">FAR1</strain>
    </source>
</reference>
<evidence type="ECO:0000259" key="5">
    <source>
        <dbReference type="PROSITE" id="PS01031"/>
    </source>
</evidence>
<dbReference type="EMBL" id="AXCN02000526">
    <property type="status" value="NOT_ANNOTATED_CDS"/>
    <property type="molecule type" value="Genomic_DNA"/>
</dbReference>
<name>A0A182QMN6_9DIPT</name>
<dbReference type="InterPro" id="IPR002068">
    <property type="entry name" value="A-crystallin/Hsp20_dom"/>
</dbReference>
<keyword evidence="2" id="KW-0862">Zinc</keyword>
<comment type="similarity">
    <text evidence="1 3 4">Belongs to the small heat shock protein (HSP20) family.</text>
</comment>
<evidence type="ECO:0000256" key="3">
    <source>
        <dbReference type="PROSITE-ProRule" id="PRU00285"/>
    </source>
</evidence>
<dbReference type="PROSITE" id="PS01031">
    <property type="entry name" value="SHSP"/>
    <property type="match status" value="1"/>
</dbReference>
<dbReference type="SUPFAM" id="SSF49764">
    <property type="entry name" value="HSP20-like chaperones"/>
    <property type="match status" value="1"/>
</dbReference>
<dbReference type="PANTHER" id="PTHR45640:SF34">
    <property type="entry name" value="PROTEIN LETHAL(2)ESSENTIAL FOR LIFE"/>
    <property type="match status" value="1"/>
</dbReference>
<evidence type="ECO:0000256" key="1">
    <source>
        <dbReference type="PIRNR" id="PIRNR036514"/>
    </source>
</evidence>
<keyword evidence="2" id="KW-0479">Metal-binding</keyword>
<feature type="binding site" evidence="2">
    <location>
        <position position="118"/>
    </location>
    <ligand>
        <name>Zn(2+)</name>
        <dbReference type="ChEBI" id="CHEBI:29105"/>
        <label>1</label>
    </ligand>
</feature>
<dbReference type="GO" id="GO:0051082">
    <property type="term" value="F:unfolded protein binding"/>
    <property type="evidence" value="ECO:0007669"/>
    <property type="project" value="TreeGrafter"/>
</dbReference>
<dbReference type="Gene3D" id="2.60.40.790">
    <property type="match status" value="1"/>
</dbReference>
<dbReference type="Pfam" id="PF00011">
    <property type="entry name" value="HSP20"/>
    <property type="match status" value="1"/>
</dbReference>
<dbReference type="Proteomes" id="UP000075886">
    <property type="component" value="Unassembled WGS sequence"/>
</dbReference>
<protein>
    <recommendedName>
        <fullName evidence="5">SHSP domain-containing protein</fullName>
    </recommendedName>
</protein>
<dbReference type="EnsemblMetazoa" id="AFAF013264-RA">
    <property type="protein sequence ID" value="AFAF013264-PA"/>
    <property type="gene ID" value="AFAF013264"/>
</dbReference>
<sequence>MASVPMYFRDWWDDDLFESPRRTSRLFDQQFGTGIFADDLQKMASSFHSSNLRSSRLGSFRRPWSEFPSAPKLSHGLIGNSHSSTAERLQINLDVQQFTPHEITVKTVNNSVVVEGKHEERQDEHGYISRHFVRRYVLPDDHDPKDVISSLSSDGVLTIVAPRKALAPAQEVVYERTVPIQRVEERTMETVRTTSESVTSESNGK</sequence>
<keyword evidence="7" id="KW-1185">Reference proteome</keyword>
<dbReference type="VEuPathDB" id="VectorBase:AFAF013264"/>
<feature type="domain" description="SHSP" evidence="5">
    <location>
        <begin position="68"/>
        <end position="181"/>
    </location>
</feature>
<dbReference type="PANTHER" id="PTHR45640">
    <property type="entry name" value="HEAT SHOCK PROTEIN HSP-12.2-RELATED"/>
    <property type="match status" value="1"/>
</dbReference>
<dbReference type="STRING" id="69004.A0A182QMN6"/>
<organism evidence="6 7">
    <name type="scientific">Anopheles farauti</name>
    <dbReference type="NCBI Taxonomy" id="69004"/>
    <lineage>
        <taxon>Eukaryota</taxon>
        <taxon>Metazoa</taxon>
        <taxon>Ecdysozoa</taxon>
        <taxon>Arthropoda</taxon>
        <taxon>Hexapoda</taxon>
        <taxon>Insecta</taxon>
        <taxon>Pterygota</taxon>
        <taxon>Neoptera</taxon>
        <taxon>Endopterygota</taxon>
        <taxon>Diptera</taxon>
        <taxon>Nematocera</taxon>
        <taxon>Culicoidea</taxon>
        <taxon>Culicidae</taxon>
        <taxon>Anophelinae</taxon>
        <taxon>Anopheles</taxon>
    </lineage>
</organism>
<dbReference type="InterPro" id="IPR008978">
    <property type="entry name" value="HSP20-like_chaperone"/>
</dbReference>
<dbReference type="GO" id="GO:0005634">
    <property type="term" value="C:nucleus"/>
    <property type="evidence" value="ECO:0007669"/>
    <property type="project" value="TreeGrafter"/>
</dbReference>
<dbReference type="PRINTS" id="PR00299">
    <property type="entry name" value="ACRYSTALLIN"/>
</dbReference>
<accession>A0A182QMN6</accession>
<dbReference type="InterPro" id="IPR001436">
    <property type="entry name" value="Alpha-crystallin/sHSP_animal"/>
</dbReference>
<evidence type="ECO:0000256" key="4">
    <source>
        <dbReference type="RuleBase" id="RU003616"/>
    </source>
</evidence>
<dbReference type="GO" id="GO:0009408">
    <property type="term" value="P:response to heat"/>
    <property type="evidence" value="ECO:0007669"/>
    <property type="project" value="UniProtKB-ARBA"/>
</dbReference>
<dbReference type="PIRSF" id="PIRSF036514">
    <property type="entry name" value="Sm_HSP_B1"/>
    <property type="match status" value="1"/>
</dbReference>